<feature type="region of interest" description="Disordered" evidence="1">
    <location>
        <begin position="334"/>
        <end position="362"/>
    </location>
</feature>
<feature type="region of interest" description="Disordered" evidence="1">
    <location>
        <begin position="170"/>
        <end position="192"/>
    </location>
</feature>
<evidence type="ECO:0000313" key="4">
    <source>
        <dbReference type="Proteomes" id="UP000184073"/>
    </source>
</evidence>
<feature type="region of interest" description="Disordered" evidence="1">
    <location>
        <begin position="233"/>
        <end position="272"/>
    </location>
</feature>
<evidence type="ECO:0000256" key="1">
    <source>
        <dbReference type="SAM" id="MobiDB-lite"/>
    </source>
</evidence>
<name>A0A1L9PRD3_ASPVE</name>
<keyword evidence="2" id="KW-1133">Transmembrane helix</keyword>
<dbReference type="OrthoDB" id="4492972at2759"/>
<feature type="region of interest" description="Disordered" evidence="1">
    <location>
        <begin position="133"/>
        <end position="153"/>
    </location>
</feature>
<reference evidence="4" key="1">
    <citation type="journal article" date="2017" name="Genome Biol.">
        <title>Comparative genomics reveals high biological diversity and specific adaptations in the industrially and medically important fungal genus Aspergillus.</title>
        <authorList>
            <person name="de Vries R.P."/>
            <person name="Riley R."/>
            <person name="Wiebenga A."/>
            <person name="Aguilar-Osorio G."/>
            <person name="Amillis S."/>
            <person name="Uchima C.A."/>
            <person name="Anderluh G."/>
            <person name="Asadollahi M."/>
            <person name="Askin M."/>
            <person name="Barry K."/>
            <person name="Battaglia E."/>
            <person name="Bayram O."/>
            <person name="Benocci T."/>
            <person name="Braus-Stromeyer S.A."/>
            <person name="Caldana C."/>
            <person name="Canovas D."/>
            <person name="Cerqueira G.C."/>
            <person name="Chen F."/>
            <person name="Chen W."/>
            <person name="Choi C."/>
            <person name="Clum A."/>
            <person name="Dos Santos R.A."/>
            <person name="Damasio A.R."/>
            <person name="Diallinas G."/>
            <person name="Emri T."/>
            <person name="Fekete E."/>
            <person name="Flipphi M."/>
            <person name="Freyberg S."/>
            <person name="Gallo A."/>
            <person name="Gournas C."/>
            <person name="Habgood R."/>
            <person name="Hainaut M."/>
            <person name="Harispe M.L."/>
            <person name="Henrissat B."/>
            <person name="Hilden K.S."/>
            <person name="Hope R."/>
            <person name="Hossain A."/>
            <person name="Karabika E."/>
            <person name="Karaffa L."/>
            <person name="Karanyi Z."/>
            <person name="Krasevec N."/>
            <person name="Kuo A."/>
            <person name="Kusch H."/>
            <person name="LaButti K."/>
            <person name="Lagendijk E.L."/>
            <person name="Lapidus A."/>
            <person name="Levasseur A."/>
            <person name="Lindquist E."/>
            <person name="Lipzen A."/>
            <person name="Logrieco A.F."/>
            <person name="MacCabe A."/>
            <person name="Maekelae M.R."/>
            <person name="Malavazi I."/>
            <person name="Melin P."/>
            <person name="Meyer V."/>
            <person name="Mielnichuk N."/>
            <person name="Miskei M."/>
            <person name="Molnar A.P."/>
            <person name="Mule G."/>
            <person name="Ngan C.Y."/>
            <person name="Orejas M."/>
            <person name="Orosz E."/>
            <person name="Ouedraogo J.P."/>
            <person name="Overkamp K.M."/>
            <person name="Park H.-S."/>
            <person name="Perrone G."/>
            <person name="Piumi F."/>
            <person name="Punt P.J."/>
            <person name="Ram A.F."/>
            <person name="Ramon A."/>
            <person name="Rauscher S."/>
            <person name="Record E."/>
            <person name="Riano-Pachon D.M."/>
            <person name="Robert V."/>
            <person name="Roehrig J."/>
            <person name="Ruller R."/>
            <person name="Salamov A."/>
            <person name="Salih N.S."/>
            <person name="Samson R.A."/>
            <person name="Sandor E."/>
            <person name="Sanguinetti M."/>
            <person name="Schuetze T."/>
            <person name="Sepcic K."/>
            <person name="Shelest E."/>
            <person name="Sherlock G."/>
            <person name="Sophianopoulou V."/>
            <person name="Squina F.M."/>
            <person name="Sun H."/>
            <person name="Susca A."/>
            <person name="Todd R.B."/>
            <person name="Tsang A."/>
            <person name="Unkles S.E."/>
            <person name="van de Wiele N."/>
            <person name="van Rossen-Uffink D."/>
            <person name="Oliveira J.V."/>
            <person name="Vesth T.C."/>
            <person name="Visser J."/>
            <person name="Yu J.-H."/>
            <person name="Zhou M."/>
            <person name="Andersen M.R."/>
            <person name="Archer D.B."/>
            <person name="Baker S.E."/>
            <person name="Benoit I."/>
            <person name="Brakhage A.A."/>
            <person name="Braus G.H."/>
            <person name="Fischer R."/>
            <person name="Frisvad J.C."/>
            <person name="Goldman G.H."/>
            <person name="Houbraken J."/>
            <person name="Oakley B."/>
            <person name="Pocsi I."/>
            <person name="Scazzocchio C."/>
            <person name="Seiboth B."/>
            <person name="vanKuyk P.A."/>
            <person name="Wortman J."/>
            <person name="Dyer P.S."/>
            <person name="Grigoriev I.V."/>
        </authorList>
    </citation>
    <scope>NUCLEOTIDE SEQUENCE [LARGE SCALE GENOMIC DNA]</scope>
    <source>
        <strain evidence="4">CBS 583.65</strain>
    </source>
</reference>
<feature type="region of interest" description="Disordered" evidence="1">
    <location>
        <begin position="95"/>
        <end position="121"/>
    </location>
</feature>
<dbReference type="GeneID" id="63731889"/>
<organism evidence="3 4">
    <name type="scientific">Aspergillus versicolor CBS 583.65</name>
    <dbReference type="NCBI Taxonomy" id="1036611"/>
    <lineage>
        <taxon>Eukaryota</taxon>
        <taxon>Fungi</taxon>
        <taxon>Dikarya</taxon>
        <taxon>Ascomycota</taxon>
        <taxon>Pezizomycotina</taxon>
        <taxon>Eurotiomycetes</taxon>
        <taxon>Eurotiomycetidae</taxon>
        <taxon>Eurotiales</taxon>
        <taxon>Aspergillaceae</taxon>
        <taxon>Aspergillus</taxon>
        <taxon>Aspergillus subgen. Nidulantes</taxon>
    </lineage>
</organism>
<dbReference type="RefSeq" id="XP_040669880.1">
    <property type="nucleotide sequence ID" value="XM_040816378.1"/>
</dbReference>
<keyword evidence="4" id="KW-1185">Reference proteome</keyword>
<feature type="transmembrane region" description="Helical" evidence="2">
    <location>
        <begin position="12"/>
        <end position="37"/>
    </location>
</feature>
<proteinExistence type="predicted"/>
<dbReference type="Proteomes" id="UP000184073">
    <property type="component" value="Unassembled WGS sequence"/>
</dbReference>
<feature type="compositionally biased region" description="Polar residues" evidence="1">
    <location>
        <begin position="106"/>
        <end position="121"/>
    </location>
</feature>
<evidence type="ECO:0000256" key="2">
    <source>
        <dbReference type="SAM" id="Phobius"/>
    </source>
</evidence>
<dbReference type="AlphaFoldDB" id="A0A1L9PRD3"/>
<feature type="compositionally biased region" description="Polar residues" evidence="1">
    <location>
        <begin position="180"/>
        <end position="191"/>
    </location>
</feature>
<feature type="compositionally biased region" description="Polar residues" evidence="1">
    <location>
        <begin position="338"/>
        <end position="354"/>
    </location>
</feature>
<gene>
    <name evidence="3" type="ORF">ASPVEDRAFT_770708</name>
</gene>
<sequence>MSTTTTLLTLPFLALISIPLIITASITIFFSAVALSLQLTFISIELCYAFLTNLFTIPPSTNWSLLSFSVSGPNTPDRRRSSDYGLWHTPLAFRRESRPGPGLRMGSSNPLLDTQNNQDSPLYTLENRYTNRPSAQRNHSYANPPGLQGLINGNDYRDFEGLGGWRCPPSYTKSPGYRSGRTTPSSPNSVSDEVDDIAWVSMNSRLELPSRPLMLRHCNSSSHNLLHGDASAEPYLPGARRNSRVGIPAGTDAKRSCKGQRHHRRSATTSAVSVGMLSPTSQVHLRENPRHGWNALQSKGDVLRSKSHTSLSEQWGQNANSMASPVNSGTDDYFALQPMSSGSNGAKTTSNTTPAEERKPARVTVQGGEIGIGKAHQISGLGKR</sequence>
<keyword evidence="2" id="KW-0472">Membrane</keyword>
<dbReference type="EMBL" id="KV878131">
    <property type="protein sequence ID" value="OJJ04118.1"/>
    <property type="molecule type" value="Genomic_DNA"/>
</dbReference>
<evidence type="ECO:0000313" key="3">
    <source>
        <dbReference type="EMBL" id="OJJ04118.1"/>
    </source>
</evidence>
<feature type="compositionally biased region" description="Basic residues" evidence="1">
    <location>
        <begin position="256"/>
        <end position="266"/>
    </location>
</feature>
<dbReference type="VEuPathDB" id="FungiDB:ASPVEDRAFT_770708"/>
<protein>
    <submittedName>
        <fullName evidence="3">Uncharacterized protein</fullName>
    </submittedName>
</protein>
<keyword evidence="2" id="KW-0812">Transmembrane</keyword>
<accession>A0A1L9PRD3</accession>